<accession>A0ABU0J8U0</accession>
<reference evidence="5 6" key="1">
    <citation type="submission" date="2023-07" db="EMBL/GenBank/DDBJ databases">
        <title>Genomic Encyclopedia of Type Strains, Phase IV (KMG-IV): sequencing the most valuable type-strain genomes for metagenomic binning, comparative biology and taxonomic classification.</title>
        <authorList>
            <person name="Goeker M."/>
        </authorList>
    </citation>
    <scope>NUCLEOTIDE SEQUENCE [LARGE SCALE GENOMIC DNA]</scope>
    <source>
        <strain evidence="5 6">DSM 19619</strain>
    </source>
</reference>
<dbReference type="InterPro" id="IPR018060">
    <property type="entry name" value="HTH_AraC"/>
</dbReference>
<feature type="domain" description="HTH araC/xylS-type" evidence="4">
    <location>
        <begin position="193"/>
        <end position="291"/>
    </location>
</feature>
<dbReference type="Pfam" id="PF12833">
    <property type="entry name" value="HTH_18"/>
    <property type="match status" value="1"/>
</dbReference>
<dbReference type="SMART" id="SM00342">
    <property type="entry name" value="HTH_ARAC"/>
    <property type="match status" value="1"/>
</dbReference>
<evidence type="ECO:0000313" key="5">
    <source>
        <dbReference type="EMBL" id="MDQ0470697.1"/>
    </source>
</evidence>
<dbReference type="PANTHER" id="PTHR43280:SF27">
    <property type="entry name" value="TRANSCRIPTIONAL REGULATOR MTLR"/>
    <property type="match status" value="1"/>
</dbReference>
<keyword evidence="6" id="KW-1185">Reference proteome</keyword>
<dbReference type="InterPro" id="IPR020449">
    <property type="entry name" value="Tscrpt_reg_AraC-type_HTH"/>
</dbReference>
<evidence type="ECO:0000313" key="6">
    <source>
        <dbReference type="Proteomes" id="UP001242480"/>
    </source>
</evidence>
<comment type="caution">
    <text evidence="5">The sequence shown here is derived from an EMBL/GenBank/DDBJ whole genome shotgun (WGS) entry which is preliminary data.</text>
</comment>
<dbReference type="InterPro" id="IPR018062">
    <property type="entry name" value="HTH_AraC-typ_CS"/>
</dbReference>
<name>A0ABU0J8U0_9HYPH</name>
<keyword evidence="2" id="KW-0238">DNA-binding</keyword>
<dbReference type="PROSITE" id="PS01124">
    <property type="entry name" value="HTH_ARAC_FAMILY_2"/>
    <property type="match status" value="1"/>
</dbReference>
<proteinExistence type="predicted"/>
<dbReference type="CDD" id="cd06976">
    <property type="entry name" value="cupin_MtlR-like_N"/>
    <property type="match status" value="1"/>
</dbReference>
<keyword evidence="3" id="KW-0804">Transcription</keyword>
<dbReference type="RefSeq" id="WP_307274864.1">
    <property type="nucleotide sequence ID" value="NZ_JAUSVX010000006.1"/>
</dbReference>
<dbReference type="InterPro" id="IPR009057">
    <property type="entry name" value="Homeodomain-like_sf"/>
</dbReference>
<dbReference type="Proteomes" id="UP001242480">
    <property type="component" value="Unassembled WGS sequence"/>
</dbReference>
<dbReference type="SUPFAM" id="SSF46689">
    <property type="entry name" value="Homeodomain-like"/>
    <property type="match status" value="2"/>
</dbReference>
<dbReference type="EMBL" id="JAUSVX010000006">
    <property type="protein sequence ID" value="MDQ0470697.1"/>
    <property type="molecule type" value="Genomic_DNA"/>
</dbReference>
<organism evidence="5 6">
    <name type="scientific">Labrys wisconsinensis</name>
    <dbReference type="NCBI Taxonomy" id="425677"/>
    <lineage>
        <taxon>Bacteria</taxon>
        <taxon>Pseudomonadati</taxon>
        <taxon>Pseudomonadota</taxon>
        <taxon>Alphaproteobacteria</taxon>
        <taxon>Hyphomicrobiales</taxon>
        <taxon>Xanthobacteraceae</taxon>
        <taxon>Labrys</taxon>
    </lineage>
</organism>
<dbReference type="PROSITE" id="PS00041">
    <property type="entry name" value="HTH_ARAC_FAMILY_1"/>
    <property type="match status" value="1"/>
</dbReference>
<evidence type="ECO:0000256" key="2">
    <source>
        <dbReference type="ARBA" id="ARBA00023125"/>
    </source>
</evidence>
<dbReference type="Gene3D" id="1.10.10.60">
    <property type="entry name" value="Homeodomain-like"/>
    <property type="match status" value="2"/>
</dbReference>
<protein>
    <submittedName>
        <fullName evidence="5">AraC-like DNA-binding protein</fullName>
    </submittedName>
</protein>
<sequence length="313" mass="35303">MRRQAKLPGKHPVFEHIVTDDEETFLWRLDDYPWERNVWNIHPEYEIHLVRNAAGIALVGDHIGSFEPGHLTIVGSGLPHDWVTSTQPGELIRGRDIVVQFHPDRLRQAGMAFPEIAKLEPFLALAMRGLAFHGETRRRGAALMEAMGEVSGLERLALFLQLLCLLATSGEHQVLSSEDFAPDTAQHAMDSISRALVFIVDNFRHDIRLTDLARLMDMSEWACSRFFKKNSGNSFSEYLTMLRISEACKLLADSDLPITDICFEVGYSNVSNFNRVFRARRGMTPSAYRRLAKHRVISAAQRTAGLAPPVAPR</sequence>
<evidence type="ECO:0000259" key="4">
    <source>
        <dbReference type="PROSITE" id="PS01124"/>
    </source>
</evidence>
<evidence type="ECO:0000256" key="1">
    <source>
        <dbReference type="ARBA" id="ARBA00023015"/>
    </source>
</evidence>
<dbReference type="PANTHER" id="PTHR43280">
    <property type="entry name" value="ARAC-FAMILY TRANSCRIPTIONAL REGULATOR"/>
    <property type="match status" value="1"/>
</dbReference>
<evidence type="ECO:0000256" key="3">
    <source>
        <dbReference type="ARBA" id="ARBA00023163"/>
    </source>
</evidence>
<gene>
    <name evidence="5" type="ORF">QO011_003716</name>
</gene>
<dbReference type="PRINTS" id="PR00032">
    <property type="entry name" value="HTHARAC"/>
</dbReference>
<keyword evidence="1" id="KW-0805">Transcription regulation</keyword>